<reference evidence="1" key="1">
    <citation type="submission" date="2020-09" db="EMBL/GenBank/DDBJ databases">
        <title>Characterization of IncC plasmids in Enterobacterales of food-producing animals originating from China.</title>
        <authorList>
            <person name="Zhang Y."/>
            <person name="Lei C.-W."/>
        </authorList>
    </citation>
    <scope>NUCLEOTIDE SEQUENCE</scope>
    <source>
        <strain evidence="1">CC1</strain>
    </source>
</reference>
<dbReference type="EMBL" id="JACXSK010000004">
    <property type="protein sequence ID" value="MBD3122889.1"/>
    <property type="molecule type" value="Genomic_DNA"/>
</dbReference>
<organism evidence="1 2">
    <name type="scientific">Citrobacter braakii</name>
    <dbReference type="NCBI Taxonomy" id="57706"/>
    <lineage>
        <taxon>Bacteria</taxon>
        <taxon>Pseudomonadati</taxon>
        <taxon>Pseudomonadota</taxon>
        <taxon>Gammaproteobacteria</taxon>
        <taxon>Enterobacterales</taxon>
        <taxon>Enterobacteriaceae</taxon>
        <taxon>Citrobacter</taxon>
        <taxon>Citrobacter freundii complex</taxon>
    </lineage>
</organism>
<dbReference type="Proteomes" id="UP000605024">
    <property type="component" value="Unassembled WGS sequence"/>
</dbReference>
<proteinExistence type="predicted"/>
<comment type="caution">
    <text evidence="1">The sequence shown here is derived from an EMBL/GenBank/DDBJ whole genome shotgun (WGS) entry which is preliminary data.</text>
</comment>
<evidence type="ECO:0000313" key="1">
    <source>
        <dbReference type="EMBL" id="MBD3122889.1"/>
    </source>
</evidence>
<name>A0A8I0G3U4_CITBR</name>
<accession>A0A8I0G3U4</accession>
<protein>
    <submittedName>
        <fullName evidence="1">Uncharacterized protein</fullName>
    </submittedName>
</protein>
<sequence length="85" mass="9500">MADLNERVEILERNLDDLRLDLHASMIAISVLSTVINSMSAEPGVLERSYDQAKSSGPLVKFNHPVEEGYEDKLTERILNILSST</sequence>
<dbReference type="RefSeq" id="WP_159137105.1">
    <property type="nucleotide sequence ID" value="NZ_JACXSK010000004.1"/>
</dbReference>
<evidence type="ECO:0000313" key="2">
    <source>
        <dbReference type="Proteomes" id="UP000605024"/>
    </source>
</evidence>
<gene>
    <name evidence="1" type="ORF">ID160_09410</name>
</gene>
<dbReference type="AlphaFoldDB" id="A0A8I0G3U4"/>